<comment type="subcellular location">
    <subcellularLocation>
        <location evidence="1">Membrane</location>
    </subcellularLocation>
</comment>
<dbReference type="Pfam" id="PF01124">
    <property type="entry name" value="MAPEG"/>
    <property type="match status" value="1"/>
</dbReference>
<evidence type="ECO:0000256" key="5">
    <source>
        <dbReference type="SAM" id="Phobius"/>
    </source>
</evidence>
<dbReference type="InParanoid" id="U5DFF8"/>
<evidence type="ECO:0000256" key="1">
    <source>
        <dbReference type="ARBA" id="ARBA00004370"/>
    </source>
</evidence>
<dbReference type="AlphaFoldDB" id="U5DFF8"/>
<keyword evidence="7" id="KW-1185">Reference proteome</keyword>
<protein>
    <submittedName>
        <fullName evidence="6">Putative membrane protein</fullName>
    </submittedName>
</protein>
<dbReference type="PATRIC" id="fig|582515.4.peg.3685"/>
<evidence type="ECO:0000313" key="7">
    <source>
        <dbReference type="Proteomes" id="UP000016960"/>
    </source>
</evidence>
<dbReference type="OrthoDB" id="513661at2"/>
<proteinExistence type="predicted"/>
<evidence type="ECO:0000256" key="2">
    <source>
        <dbReference type="ARBA" id="ARBA00022692"/>
    </source>
</evidence>
<feature type="transmembrane region" description="Helical" evidence="5">
    <location>
        <begin position="12"/>
        <end position="31"/>
    </location>
</feature>
<dbReference type="EMBL" id="ASSJ01000079">
    <property type="protein sequence ID" value="ERN40336.1"/>
    <property type="molecule type" value="Genomic_DNA"/>
</dbReference>
<dbReference type="InterPro" id="IPR023352">
    <property type="entry name" value="MAPEG-like_dom_sf"/>
</dbReference>
<evidence type="ECO:0000256" key="3">
    <source>
        <dbReference type="ARBA" id="ARBA00022989"/>
    </source>
</evidence>
<accession>U5DFF8</accession>
<organism evidence="6 7">
    <name type="scientific">Rubidibacter lacunae KORDI 51-2</name>
    <dbReference type="NCBI Taxonomy" id="582515"/>
    <lineage>
        <taxon>Bacteria</taxon>
        <taxon>Bacillati</taxon>
        <taxon>Cyanobacteriota</taxon>
        <taxon>Cyanophyceae</taxon>
        <taxon>Oscillatoriophycideae</taxon>
        <taxon>Chroococcales</taxon>
        <taxon>Aphanothecaceae</taxon>
        <taxon>Rubidibacter</taxon>
    </lineage>
</organism>
<dbReference type="SUPFAM" id="SSF161084">
    <property type="entry name" value="MAPEG domain-like"/>
    <property type="match status" value="1"/>
</dbReference>
<dbReference type="Proteomes" id="UP000016960">
    <property type="component" value="Unassembled WGS sequence"/>
</dbReference>
<dbReference type="Gene3D" id="1.20.120.550">
    <property type="entry name" value="Membrane associated eicosanoid/glutathione metabolism-like domain"/>
    <property type="match status" value="1"/>
</dbReference>
<evidence type="ECO:0000313" key="6">
    <source>
        <dbReference type="EMBL" id="ERN40336.1"/>
    </source>
</evidence>
<evidence type="ECO:0000256" key="4">
    <source>
        <dbReference type="ARBA" id="ARBA00023136"/>
    </source>
</evidence>
<dbReference type="eggNOG" id="COG3686">
    <property type="taxonomic scope" value="Bacteria"/>
</dbReference>
<feature type="transmembrane region" description="Helical" evidence="5">
    <location>
        <begin position="77"/>
        <end position="103"/>
    </location>
</feature>
<reference evidence="6 7" key="1">
    <citation type="submission" date="2013-05" db="EMBL/GenBank/DDBJ databases">
        <title>Draft genome sequence of Rubidibacter lacunae KORDI 51-2.</title>
        <authorList>
            <person name="Choi D.H."/>
            <person name="Noh J.H."/>
            <person name="Kwon K.-K."/>
            <person name="Lee J.-H."/>
            <person name="Ryu J.-Y."/>
        </authorList>
    </citation>
    <scope>NUCLEOTIDE SEQUENCE [LARGE SCALE GENOMIC DNA]</scope>
    <source>
        <strain evidence="6 7">KORDI 51-2</strain>
    </source>
</reference>
<dbReference type="STRING" id="582515.KR51_00032850"/>
<dbReference type="RefSeq" id="WP_022608890.1">
    <property type="nucleotide sequence ID" value="NZ_ASSJ01000079.1"/>
</dbReference>
<sequence>MNPDAVVHNLPIPLPALLLYSIVGAVLLVYLPYGLVAFGRFQVGYDARAPRTMFDKLPAYAQRATWAHQNGFESLTIYVPAALMAYVTHVDSSLAAIAAIGYLGARLLYPLGYVANLPILRSLAYAIGVTGIVVLFALSLQRAAAI</sequence>
<keyword evidence="4 5" id="KW-0472">Membrane</keyword>
<dbReference type="GO" id="GO:0016020">
    <property type="term" value="C:membrane"/>
    <property type="evidence" value="ECO:0007669"/>
    <property type="project" value="UniProtKB-SubCell"/>
</dbReference>
<dbReference type="PANTHER" id="PTHR35371:SF1">
    <property type="entry name" value="BLR7753 PROTEIN"/>
    <property type="match status" value="1"/>
</dbReference>
<name>U5DFF8_9CHRO</name>
<dbReference type="PANTHER" id="PTHR35371">
    <property type="entry name" value="INNER MEMBRANE PROTEIN"/>
    <property type="match status" value="1"/>
</dbReference>
<feature type="transmembrane region" description="Helical" evidence="5">
    <location>
        <begin position="123"/>
        <end position="140"/>
    </location>
</feature>
<keyword evidence="3 5" id="KW-1133">Transmembrane helix</keyword>
<dbReference type="InterPro" id="IPR001129">
    <property type="entry name" value="Membr-assoc_MAPEG"/>
</dbReference>
<keyword evidence="2 5" id="KW-0812">Transmembrane</keyword>
<comment type="caution">
    <text evidence="6">The sequence shown here is derived from an EMBL/GenBank/DDBJ whole genome shotgun (WGS) entry which is preliminary data.</text>
</comment>
<gene>
    <name evidence="6" type="ORF">KR51_00032850</name>
</gene>